<evidence type="ECO:0000313" key="1">
    <source>
        <dbReference type="EMBL" id="ADL00884.1"/>
    </source>
</evidence>
<sequence length="33" mass="3750">MSPLRASLSTLSLRSRAAALYFGYRFYGFRYAG</sequence>
<dbReference type="HOGENOM" id="CLU_3380883_0_0_5"/>
<reference evidence="2" key="1">
    <citation type="journal article" date="2011" name="J. Bacteriol.">
        <title>Genome sequences of eight morphologically diverse alphaproteobacteria.</title>
        <authorList>
            <consortium name="US DOE Joint Genome Institute"/>
            <person name="Brown P.J."/>
            <person name="Kysela D.T."/>
            <person name="Buechlein A."/>
            <person name="Hemmerich C."/>
            <person name="Brun Y.V."/>
        </authorList>
    </citation>
    <scope>NUCLEOTIDE SEQUENCE [LARGE SCALE GENOMIC DNA]</scope>
    <source>
        <strain evidence="2">ATCC 15264 / DSM 4735 / LMG 14903 / NBRC 16000 / CB 81</strain>
    </source>
</reference>
<evidence type="ECO:0000313" key="2">
    <source>
        <dbReference type="Proteomes" id="UP000002696"/>
    </source>
</evidence>
<dbReference type="InParanoid" id="D9QGR8"/>
<proteinExistence type="predicted"/>
<organism evidence="1 2">
    <name type="scientific">Brevundimonas subvibrioides (strain ATCC 15264 / DSM 4735 / LMG 14903 / NBRC 16000 / CB 81)</name>
    <name type="common">Caulobacter subvibrioides</name>
    <dbReference type="NCBI Taxonomy" id="633149"/>
    <lineage>
        <taxon>Bacteria</taxon>
        <taxon>Pseudomonadati</taxon>
        <taxon>Pseudomonadota</taxon>
        <taxon>Alphaproteobacteria</taxon>
        <taxon>Caulobacterales</taxon>
        <taxon>Caulobacteraceae</taxon>
        <taxon>Brevundimonas</taxon>
    </lineage>
</organism>
<gene>
    <name evidence="1" type="ordered locus">Bresu_1573</name>
</gene>
<keyword evidence="2" id="KW-1185">Reference proteome</keyword>
<dbReference type="Proteomes" id="UP000002696">
    <property type="component" value="Chromosome"/>
</dbReference>
<name>D9QGR8_BRESC</name>
<accession>D9QGR8</accession>
<dbReference type="EMBL" id="CP002102">
    <property type="protein sequence ID" value="ADL00884.1"/>
    <property type="molecule type" value="Genomic_DNA"/>
</dbReference>
<protein>
    <submittedName>
        <fullName evidence="1">Uncharacterized protein</fullName>
    </submittedName>
</protein>
<dbReference type="AlphaFoldDB" id="D9QGR8"/>
<dbReference type="KEGG" id="bsb:Bresu_1573"/>
<dbReference type="STRING" id="633149.Bresu_1573"/>